<protein>
    <submittedName>
        <fullName evidence="2">Uncharacterized protein</fullName>
    </submittedName>
</protein>
<reference evidence="2 3" key="1">
    <citation type="submission" date="2016-02" db="EMBL/GenBank/DDBJ databases">
        <title>Genome analysis of coral dinoflagellate symbionts highlights evolutionary adaptations to a symbiotic lifestyle.</title>
        <authorList>
            <person name="Aranda M."/>
            <person name="Li Y."/>
            <person name="Liew Y.J."/>
            <person name="Baumgarten S."/>
            <person name="Simakov O."/>
            <person name="Wilson M."/>
            <person name="Piel J."/>
            <person name="Ashoor H."/>
            <person name="Bougouffa S."/>
            <person name="Bajic V.B."/>
            <person name="Ryu T."/>
            <person name="Ravasi T."/>
            <person name="Bayer T."/>
            <person name="Micklem G."/>
            <person name="Kim H."/>
            <person name="Bhak J."/>
            <person name="Lajeunesse T.C."/>
            <person name="Voolstra C.R."/>
        </authorList>
    </citation>
    <scope>NUCLEOTIDE SEQUENCE [LARGE SCALE GENOMIC DNA]</scope>
    <source>
        <strain evidence="2 3">CCMP2467</strain>
    </source>
</reference>
<proteinExistence type="predicted"/>
<sequence length="701" mass="76799">MKLGCLANLFADLRKAPQPLASITLRRLLNAQEGRMPLLMLRAGSLRACICICFSFMDPDSGAKERAVEEPSTQSVPQLMATGTASIQAEQVPKTTRPQAPQAAQVQDVDLVFQLLGEMRCRVSLALAFTAGMHIGCAGSGDRYMFRARLLAEDAPPEDAEQLWADSMEALSSQGLCAGVLTDRDRNISNSTSRLLTLGAIAARVPLLTLLLRFEASNRAEMELAQPIPTELRRAPIPVKACSRAERRRRAAGCDWPGSQLAPQTALVKAGKRRILWEHQRSTRAPKGKGLAANLQDQDPGNKLAAEMQLDTRHRLKGAAAAAYISLQLYRGWPSRPRCTGPSTPEFGAPALQPARFIEPNASMQTKSNLWESWLPFLAISFHAQTWCGAKFKPLITMENALPKDPVTACNALTCRDSFAPGPTCFNGALPRFNSTRDSRPDPLCSGKHGQPQRSSPGHYKEVSFSNDGLALAHELCFLFCFNPKDAKTSSAPPFRHCFRSLPRFEALARFESLHVVPSACPSAANKANTRKDVLYDTAAGPRAEGKRRKQRRYREAEAVCTYIQSKPALISGKRCYEYLASRSFGELATLQLEEAQEPIFGALAEAAELSRLWAAGEWQVFERCSIMCDKEGAHGFNDVLRRIGQWAFGNPSKTRAGPRTQTFTYALSLTSACIASIAVCVKAHMASTMCCTKHAQITSL</sequence>
<comment type="caution">
    <text evidence="2">The sequence shown here is derived from an EMBL/GenBank/DDBJ whole genome shotgun (WGS) entry which is preliminary data.</text>
</comment>
<dbReference type="AlphaFoldDB" id="A0A1Q9D2N5"/>
<organism evidence="2 3">
    <name type="scientific">Symbiodinium microadriaticum</name>
    <name type="common">Dinoflagellate</name>
    <name type="synonym">Zooxanthella microadriatica</name>
    <dbReference type="NCBI Taxonomy" id="2951"/>
    <lineage>
        <taxon>Eukaryota</taxon>
        <taxon>Sar</taxon>
        <taxon>Alveolata</taxon>
        <taxon>Dinophyceae</taxon>
        <taxon>Suessiales</taxon>
        <taxon>Symbiodiniaceae</taxon>
        <taxon>Symbiodinium</taxon>
    </lineage>
</organism>
<dbReference type="EMBL" id="LSRX01000760">
    <property type="protein sequence ID" value="OLP89437.1"/>
    <property type="molecule type" value="Genomic_DNA"/>
</dbReference>
<evidence type="ECO:0000256" key="1">
    <source>
        <dbReference type="SAM" id="MobiDB-lite"/>
    </source>
</evidence>
<name>A0A1Q9D2N5_SYMMI</name>
<evidence type="ECO:0000313" key="3">
    <source>
        <dbReference type="Proteomes" id="UP000186817"/>
    </source>
</evidence>
<evidence type="ECO:0000313" key="2">
    <source>
        <dbReference type="EMBL" id="OLP89437.1"/>
    </source>
</evidence>
<gene>
    <name evidence="2" type="ORF">AK812_SmicGene29104</name>
</gene>
<feature type="region of interest" description="Disordered" evidence="1">
    <location>
        <begin position="437"/>
        <end position="460"/>
    </location>
</feature>
<keyword evidence="3" id="KW-1185">Reference proteome</keyword>
<dbReference type="Proteomes" id="UP000186817">
    <property type="component" value="Unassembled WGS sequence"/>
</dbReference>
<accession>A0A1Q9D2N5</accession>